<dbReference type="Proteomes" id="UP000305874">
    <property type="component" value="Unassembled WGS sequence"/>
</dbReference>
<name>A0A5S3Z2N5_9GAMM</name>
<dbReference type="AlphaFoldDB" id="A0A5S3Z2N5"/>
<keyword evidence="1" id="KW-0732">Signal</keyword>
<feature type="chain" id="PRO_5024272403" evidence="1">
    <location>
        <begin position="24"/>
        <end position="162"/>
    </location>
</feature>
<comment type="caution">
    <text evidence="2">The sequence shown here is derived from an EMBL/GenBank/DDBJ whole genome shotgun (WGS) entry which is preliminary data.</text>
</comment>
<dbReference type="RefSeq" id="WP_138548842.1">
    <property type="nucleotide sequence ID" value="NZ_PNCG01000017.1"/>
</dbReference>
<accession>A0A5S3Z2N5</accession>
<organism evidence="2 3">
    <name type="scientific">Pseudoalteromonas ruthenica</name>
    <dbReference type="NCBI Taxonomy" id="151081"/>
    <lineage>
        <taxon>Bacteria</taxon>
        <taxon>Pseudomonadati</taxon>
        <taxon>Pseudomonadota</taxon>
        <taxon>Gammaproteobacteria</taxon>
        <taxon>Alteromonadales</taxon>
        <taxon>Pseudoalteromonadaceae</taxon>
        <taxon>Pseudoalteromonas</taxon>
    </lineage>
</organism>
<sequence length="162" mass="16039">MKKTGLVLCIGMICAMMIGNAHAVEATAKSDAIITEAIDQGQPLSEQITALMSRYPALNAALVNSAITAVGADTSAANELFSRALVHVGVTSDEAMNIVAAALSAGMNPDNVTALAIANNMDATLVSQATAAGPATAPNFAPSPIVGLGGSGGDGGISESNQ</sequence>
<dbReference type="EMBL" id="PNCG01000017">
    <property type="protein sequence ID" value="TMP85867.1"/>
    <property type="molecule type" value="Genomic_DNA"/>
</dbReference>
<protein>
    <submittedName>
        <fullName evidence="2">Uncharacterized protein</fullName>
    </submittedName>
</protein>
<feature type="signal peptide" evidence="1">
    <location>
        <begin position="1"/>
        <end position="23"/>
    </location>
</feature>
<proteinExistence type="predicted"/>
<gene>
    <name evidence="2" type="ORF">CWC05_16145</name>
</gene>
<evidence type="ECO:0000256" key="1">
    <source>
        <dbReference type="SAM" id="SignalP"/>
    </source>
</evidence>
<evidence type="ECO:0000313" key="2">
    <source>
        <dbReference type="EMBL" id="TMP85867.1"/>
    </source>
</evidence>
<reference evidence="3" key="2">
    <citation type="submission" date="2019-06" db="EMBL/GenBank/DDBJ databases">
        <title>Co-occurence of chitin degradation, pigmentation and bioactivity in marine Pseudoalteromonas.</title>
        <authorList>
            <person name="Sonnenschein E.C."/>
            <person name="Bech P.K."/>
        </authorList>
    </citation>
    <scope>NUCLEOTIDE SEQUENCE [LARGE SCALE GENOMIC DNA]</scope>
    <source>
        <strain evidence="3">S2897</strain>
    </source>
</reference>
<evidence type="ECO:0000313" key="3">
    <source>
        <dbReference type="Proteomes" id="UP000305874"/>
    </source>
</evidence>
<reference evidence="2 3" key="1">
    <citation type="submission" date="2017-12" db="EMBL/GenBank/DDBJ databases">
        <authorList>
            <person name="Paulsen S."/>
            <person name="Gram L.K."/>
        </authorList>
    </citation>
    <scope>NUCLEOTIDE SEQUENCE [LARGE SCALE GENOMIC DNA]</scope>
    <source>
        <strain evidence="2 3">S2897</strain>
    </source>
</reference>